<organism evidence="2 3">
    <name type="scientific">Hirsutella minnesotensis 3608</name>
    <dbReference type="NCBI Taxonomy" id="1043627"/>
    <lineage>
        <taxon>Eukaryota</taxon>
        <taxon>Fungi</taxon>
        <taxon>Dikarya</taxon>
        <taxon>Ascomycota</taxon>
        <taxon>Pezizomycotina</taxon>
        <taxon>Sordariomycetes</taxon>
        <taxon>Hypocreomycetidae</taxon>
        <taxon>Hypocreales</taxon>
        <taxon>Ophiocordycipitaceae</taxon>
        <taxon>Hirsutella</taxon>
    </lineage>
</organism>
<dbReference type="Proteomes" id="UP000054481">
    <property type="component" value="Unassembled WGS sequence"/>
</dbReference>
<gene>
    <name evidence="2" type="ORF">HIM_10924</name>
</gene>
<feature type="compositionally biased region" description="Gly residues" evidence="1">
    <location>
        <begin position="49"/>
        <end position="61"/>
    </location>
</feature>
<evidence type="ECO:0000256" key="1">
    <source>
        <dbReference type="SAM" id="MobiDB-lite"/>
    </source>
</evidence>
<feature type="compositionally biased region" description="Basic and acidic residues" evidence="1">
    <location>
        <begin position="94"/>
        <end position="127"/>
    </location>
</feature>
<dbReference type="EMBL" id="KQ030688">
    <property type="protein sequence ID" value="KJZ69677.1"/>
    <property type="molecule type" value="Genomic_DNA"/>
</dbReference>
<evidence type="ECO:0000313" key="3">
    <source>
        <dbReference type="Proteomes" id="UP000054481"/>
    </source>
</evidence>
<dbReference type="AlphaFoldDB" id="A0A0F7ZWW4"/>
<reference evidence="2 3" key="1">
    <citation type="journal article" date="2014" name="Genome Biol. Evol.">
        <title>Comparative genomics and transcriptomics analyses reveal divergent lifestyle features of nematode endoparasitic fungus Hirsutella minnesotensis.</title>
        <authorList>
            <person name="Lai Y."/>
            <person name="Liu K."/>
            <person name="Zhang X."/>
            <person name="Zhang X."/>
            <person name="Li K."/>
            <person name="Wang N."/>
            <person name="Shu C."/>
            <person name="Wu Y."/>
            <person name="Wang C."/>
            <person name="Bushley K.E."/>
            <person name="Xiang M."/>
            <person name="Liu X."/>
        </authorList>
    </citation>
    <scope>NUCLEOTIDE SEQUENCE [LARGE SCALE GENOMIC DNA]</scope>
    <source>
        <strain evidence="2 3">3608</strain>
    </source>
</reference>
<name>A0A0F7ZWW4_9HYPO</name>
<dbReference type="OrthoDB" id="5334244at2759"/>
<evidence type="ECO:0000313" key="2">
    <source>
        <dbReference type="EMBL" id="KJZ69677.1"/>
    </source>
</evidence>
<accession>A0A0F7ZWW4</accession>
<feature type="region of interest" description="Disordered" evidence="1">
    <location>
        <begin position="1"/>
        <end position="133"/>
    </location>
</feature>
<proteinExistence type="predicted"/>
<feature type="compositionally biased region" description="Low complexity" evidence="1">
    <location>
        <begin position="28"/>
        <end position="46"/>
    </location>
</feature>
<protein>
    <submittedName>
        <fullName evidence="2">Uncharacterized protein</fullName>
    </submittedName>
</protein>
<keyword evidence="3" id="KW-1185">Reference proteome</keyword>
<feature type="compositionally biased region" description="Polar residues" evidence="1">
    <location>
        <begin position="14"/>
        <end position="27"/>
    </location>
</feature>
<sequence length="133" mass="14218">MRSTVSTIRAIHRTPSSRPITTYSFHLSSSSSKNTPTANTNANPTSDDGGFGTKGRTGGGQPLASSSPNAPAKPKVYNSNISGSGSDPANQLTDEQKKEVDEHNRHFAQEHGHRKTPPGEKVDDRFWKGSSKG</sequence>
<feature type="compositionally biased region" description="Polar residues" evidence="1">
    <location>
        <begin position="77"/>
        <end position="93"/>
    </location>
</feature>